<name>A0A5B7JSZ2_PORTR</name>
<dbReference type="AlphaFoldDB" id="A0A5B7JSZ2"/>
<proteinExistence type="predicted"/>
<gene>
    <name evidence="1" type="ORF">E2C01_091452</name>
</gene>
<evidence type="ECO:0000313" key="2">
    <source>
        <dbReference type="Proteomes" id="UP000324222"/>
    </source>
</evidence>
<comment type="caution">
    <text evidence="1">The sequence shown here is derived from an EMBL/GenBank/DDBJ whole genome shotgun (WGS) entry which is preliminary data.</text>
</comment>
<dbReference type="EMBL" id="VSRR010105040">
    <property type="protein sequence ID" value="MPC96208.1"/>
    <property type="molecule type" value="Genomic_DNA"/>
</dbReference>
<organism evidence="1 2">
    <name type="scientific">Portunus trituberculatus</name>
    <name type="common">Swimming crab</name>
    <name type="synonym">Neptunus trituberculatus</name>
    <dbReference type="NCBI Taxonomy" id="210409"/>
    <lineage>
        <taxon>Eukaryota</taxon>
        <taxon>Metazoa</taxon>
        <taxon>Ecdysozoa</taxon>
        <taxon>Arthropoda</taxon>
        <taxon>Crustacea</taxon>
        <taxon>Multicrustacea</taxon>
        <taxon>Malacostraca</taxon>
        <taxon>Eumalacostraca</taxon>
        <taxon>Eucarida</taxon>
        <taxon>Decapoda</taxon>
        <taxon>Pleocyemata</taxon>
        <taxon>Brachyura</taxon>
        <taxon>Eubrachyura</taxon>
        <taxon>Portunoidea</taxon>
        <taxon>Portunidae</taxon>
        <taxon>Portuninae</taxon>
        <taxon>Portunus</taxon>
    </lineage>
</organism>
<sequence>MLADAPSGSAALVLRTTETQYRGIKLSGGSQHRLLCGHRKLHHIQTVG</sequence>
<reference evidence="1 2" key="1">
    <citation type="submission" date="2019-05" db="EMBL/GenBank/DDBJ databases">
        <title>Another draft genome of Portunus trituberculatus and its Hox gene families provides insights of decapod evolution.</title>
        <authorList>
            <person name="Jeong J.-H."/>
            <person name="Song I."/>
            <person name="Kim S."/>
            <person name="Choi T."/>
            <person name="Kim D."/>
            <person name="Ryu S."/>
            <person name="Kim W."/>
        </authorList>
    </citation>
    <scope>NUCLEOTIDE SEQUENCE [LARGE SCALE GENOMIC DNA]</scope>
    <source>
        <tissue evidence="1">Muscle</tissue>
    </source>
</reference>
<dbReference type="Proteomes" id="UP000324222">
    <property type="component" value="Unassembled WGS sequence"/>
</dbReference>
<accession>A0A5B7JSZ2</accession>
<protein>
    <submittedName>
        <fullName evidence="1">Uncharacterized protein</fullName>
    </submittedName>
</protein>
<keyword evidence="2" id="KW-1185">Reference proteome</keyword>
<evidence type="ECO:0000313" key="1">
    <source>
        <dbReference type="EMBL" id="MPC96208.1"/>
    </source>
</evidence>